<dbReference type="AlphaFoldDB" id="A0A5B6WWC6"/>
<accession>A0A5B6WWC6</accession>
<dbReference type="PROSITE" id="PS50994">
    <property type="entry name" value="INTEGRASE"/>
    <property type="match status" value="1"/>
</dbReference>
<dbReference type="InterPro" id="IPR001584">
    <property type="entry name" value="Integrase_cat-core"/>
</dbReference>
<organism evidence="2 3">
    <name type="scientific">Gossypium australe</name>
    <dbReference type="NCBI Taxonomy" id="47621"/>
    <lineage>
        <taxon>Eukaryota</taxon>
        <taxon>Viridiplantae</taxon>
        <taxon>Streptophyta</taxon>
        <taxon>Embryophyta</taxon>
        <taxon>Tracheophyta</taxon>
        <taxon>Spermatophyta</taxon>
        <taxon>Magnoliopsida</taxon>
        <taxon>eudicotyledons</taxon>
        <taxon>Gunneridae</taxon>
        <taxon>Pentapetalae</taxon>
        <taxon>rosids</taxon>
        <taxon>malvids</taxon>
        <taxon>Malvales</taxon>
        <taxon>Malvaceae</taxon>
        <taxon>Malvoideae</taxon>
        <taxon>Gossypium</taxon>
    </lineage>
</organism>
<dbReference type="GO" id="GO:0003964">
    <property type="term" value="F:RNA-directed DNA polymerase activity"/>
    <property type="evidence" value="ECO:0007669"/>
    <property type="project" value="UniProtKB-KW"/>
</dbReference>
<keyword evidence="2" id="KW-0808">Transferase</keyword>
<dbReference type="PANTHER" id="PTHR35046">
    <property type="entry name" value="ZINC KNUCKLE (CCHC-TYPE) FAMILY PROTEIN"/>
    <property type="match status" value="1"/>
</dbReference>
<sequence>MDFVEVLLVSKGKDIILVVVDRLTKYGHFVALSHPFMAVTIAQEYLTHVYKLYGALKSIILDRGKIFLSTFWHELFRRLKTRLKLSIDYHFETNVLYGQAPLIHLPYLVGMSSIATLDRSLQHQQMLKFHFQRA</sequence>
<keyword evidence="3" id="KW-1185">Reference proteome</keyword>
<dbReference type="InterPro" id="IPR012337">
    <property type="entry name" value="RNaseH-like_sf"/>
</dbReference>
<feature type="domain" description="Integrase catalytic" evidence="1">
    <location>
        <begin position="1"/>
        <end position="94"/>
    </location>
</feature>
<dbReference type="SUPFAM" id="SSF53098">
    <property type="entry name" value="Ribonuclease H-like"/>
    <property type="match status" value="1"/>
</dbReference>
<keyword evidence="2" id="KW-0695">RNA-directed DNA polymerase</keyword>
<name>A0A5B6WWC6_9ROSI</name>
<comment type="caution">
    <text evidence="2">The sequence shown here is derived from an EMBL/GenBank/DDBJ whole genome shotgun (WGS) entry which is preliminary data.</text>
</comment>
<dbReference type="GO" id="GO:0015074">
    <property type="term" value="P:DNA integration"/>
    <property type="evidence" value="ECO:0007669"/>
    <property type="project" value="InterPro"/>
</dbReference>
<dbReference type="OrthoDB" id="5554229at2759"/>
<keyword evidence="2" id="KW-0548">Nucleotidyltransferase</keyword>
<evidence type="ECO:0000313" key="3">
    <source>
        <dbReference type="Proteomes" id="UP000325315"/>
    </source>
</evidence>
<reference evidence="3" key="1">
    <citation type="journal article" date="2019" name="Plant Biotechnol. J.">
        <title>Genome sequencing of the Australian wild diploid species Gossypium australe highlights disease resistance and delayed gland morphogenesis.</title>
        <authorList>
            <person name="Cai Y."/>
            <person name="Cai X."/>
            <person name="Wang Q."/>
            <person name="Wang P."/>
            <person name="Zhang Y."/>
            <person name="Cai C."/>
            <person name="Xu Y."/>
            <person name="Wang K."/>
            <person name="Zhou Z."/>
            <person name="Wang C."/>
            <person name="Geng S."/>
            <person name="Li B."/>
            <person name="Dong Q."/>
            <person name="Hou Y."/>
            <person name="Wang H."/>
            <person name="Ai P."/>
            <person name="Liu Z."/>
            <person name="Yi F."/>
            <person name="Sun M."/>
            <person name="An G."/>
            <person name="Cheng J."/>
            <person name="Zhang Y."/>
            <person name="Shi Q."/>
            <person name="Xie Y."/>
            <person name="Shi X."/>
            <person name="Chang Y."/>
            <person name="Huang F."/>
            <person name="Chen Y."/>
            <person name="Hong S."/>
            <person name="Mi L."/>
            <person name="Sun Q."/>
            <person name="Zhang L."/>
            <person name="Zhou B."/>
            <person name="Peng R."/>
            <person name="Zhang X."/>
            <person name="Liu F."/>
        </authorList>
    </citation>
    <scope>NUCLEOTIDE SEQUENCE [LARGE SCALE GENOMIC DNA]</scope>
    <source>
        <strain evidence="3">cv. PA1801</strain>
    </source>
</reference>
<dbReference type="Proteomes" id="UP000325315">
    <property type="component" value="Unassembled WGS sequence"/>
</dbReference>
<proteinExistence type="predicted"/>
<dbReference type="EMBL" id="SMMG02000002">
    <property type="protein sequence ID" value="KAA3484997.1"/>
    <property type="molecule type" value="Genomic_DNA"/>
</dbReference>
<dbReference type="InterPro" id="IPR036397">
    <property type="entry name" value="RNaseH_sf"/>
</dbReference>
<dbReference type="PANTHER" id="PTHR35046:SF26">
    <property type="entry name" value="RNA-DIRECTED DNA POLYMERASE"/>
    <property type="match status" value="1"/>
</dbReference>
<evidence type="ECO:0000313" key="2">
    <source>
        <dbReference type="EMBL" id="KAA3484997.1"/>
    </source>
</evidence>
<protein>
    <submittedName>
        <fullName evidence="2">Reverse transcriptase</fullName>
    </submittedName>
</protein>
<evidence type="ECO:0000259" key="1">
    <source>
        <dbReference type="PROSITE" id="PS50994"/>
    </source>
</evidence>
<gene>
    <name evidence="2" type="ORF">EPI10_007045</name>
</gene>
<dbReference type="GO" id="GO:0003676">
    <property type="term" value="F:nucleic acid binding"/>
    <property type="evidence" value="ECO:0007669"/>
    <property type="project" value="InterPro"/>
</dbReference>
<dbReference type="Gene3D" id="3.30.420.10">
    <property type="entry name" value="Ribonuclease H-like superfamily/Ribonuclease H"/>
    <property type="match status" value="1"/>
</dbReference>